<name>A0AA39E5K8_VITRO</name>
<proteinExistence type="predicted"/>
<dbReference type="InterPro" id="IPR012870">
    <property type="entry name" value="DUF1666"/>
</dbReference>
<gene>
    <name evidence="3" type="ORF">PVL29_000991</name>
</gene>
<sequence length="838" mass="95651">MATKQFFILKSHLGFVDKSFFYQFVCRTMFSFAGSLWVLVCTCMCCVFGSIIRYLLRFRVEDSSRKMDLLRERQIGSDCFENSEADENNGEREGPVITETASTANTSKYQFICGKDFSGFIQKPQTMSFTVQEFYAGSNDGSISNSPDSNIDKDILEVEDVNHVKGEDSADNFGCELNLEAEDIDHAKAEDSAECFGGGIDLEAEDVDHAKAEDSAECFGGGFDLEAEDVDHSKAEDSTECIGTRLNLEEDDVDHAKTEDSAGSFSDEEALEEQEQEVFTQDELSERGWTVGSENTFLGNCHSSNAVSENYPFPLGSNHDLVDSGDGFIILDDVFNSVNDEPLSVGDVGEWLEKSTLLSIVTDKAGDVDKDLSMEENPSHDTNFLDQEADVKDIEDEYLELESQLQSSNDKELFSENDSRKVEDRYEEDIDLKGTNKVNSLEKSDEPSLQKSPSSSDSDDDSLWENLWEHGNLIEQLKLELKNVRTRGLPTILEESESPKIVDDLKPLKIEEKLEHKDRMEGIQKVYQRYADKMRKLDILNYQSVHAISFLQLKDPVQLNSNKTASAPSLKSLLSQKTTKLRRLQDGPTLNLIRELKSDLEMIYVGQLCLSWEILQWQYWKALELQEYDPDGFRQYSQVTSEFQQFQVLVQRFIENEPFQGPRVLCYVKNRYLIHKLLQVPAIKDDCIKDKKEMIETRQDAITSAMLTEAIEKSMRVFWDFLHADKHVKGLQGSQVDLQSPADVELLMDIQTGLHKKEKKLKELLRSKNCIVKRLQKHKEDRLDRSLFFAKVELRLISRALNMSRLTTDQLAWCQKKLSQINIVNRKIHVEPSFMLFP</sequence>
<dbReference type="EMBL" id="JARBHA010000001">
    <property type="protein sequence ID" value="KAJ9709298.1"/>
    <property type="molecule type" value="Genomic_DNA"/>
</dbReference>
<feature type="region of interest" description="Disordered" evidence="1">
    <location>
        <begin position="405"/>
        <end position="463"/>
    </location>
</feature>
<keyword evidence="2" id="KW-1133">Transmembrane helix</keyword>
<evidence type="ECO:0000313" key="3">
    <source>
        <dbReference type="EMBL" id="KAJ9709298.1"/>
    </source>
</evidence>
<dbReference type="Pfam" id="PF07891">
    <property type="entry name" value="DUF1666"/>
    <property type="match status" value="1"/>
</dbReference>
<comment type="caution">
    <text evidence="3">The sequence shown here is derived from an EMBL/GenBank/DDBJ whole genome shotgun (WGS) entry which is preliminary data.</text>
</comment>
<evidence type="ECO:0000256" key="1">
    <source>
        <dbReference type="SAM" id="MobiDB-lite"/>
    </source>
</evidence>
<keyword evidence="4" id="KW-1185">Reference proteome</keyword>
<evidence type="ECO:0000313" key="4">
    <source>
        <dbReference type="Proteomes" id="UP001168098"/>
    </source>
</evidence>
<dbReference type="PANTHER" id="PTHR46741:SF4">
    <property type="entry name" value="FINGER FYVE DOMAIN PROTEIN, PUTATIVE (DUF1666)-RELATED"/>
    <property type="match status" value="1"/>
</dbReference>
<reference evidence="3 4" key="1">
    <citation type="journal article" date="2023" name="BMC Biotechnol.">
        <title>Vitis rotundifolia cv Carlos genome sequencing.</title>
        <authorList>
            <person name="Huff M."/>
            <person name="Hulse-Kemp A."/>
            <person name="Scheffler B."/>
            <person name="Youngblood R."/>
            <person name="Simpson S."/>
            <person name="Babiker E."/>
            <person name="Staton M."/>
        </authorList>
    </citation>
    <scope>NUCLEOTIDE SEQUENCE [LARGE SCALE GENOMIC DNA]</scope>
    <source>
        <tissue evidence="3">Leaf</tissue>
    </source>
</reference>
<dbReference type="Proteomes" id="UP001168098">
    <property type="component" value="Unassembled WGS sequence"/>
</dbReference>
<organism evidence="3 4">
    <name type="scientific">Vitis rotundifolia</name>
    <name type="common">Muscadine grape</name>
    <dbReference type="NCBI Taxonomy" id="103349"/>
    <lineage>
        <taxon>Eukaryota</taxon>
        <taxon>Viridiplantae</taxon>
        <taxon>Streptophyta</taxon>
        <taxon>Embryophyta</taxon>
        <taxon>Tracheophyta</taxon>
        <taxon>Spermatophyta</taxon>
        <taxon>Magnoliopsida</taxon>
        <taxon>eudicotyledons</taxon>
        <taxon>Gunneridae</taxon>
        <taxon>Pentapetalae</taxon>
        <taxon>rosids</taxon>
        <taxon>Vitales</taxon>
        <taxon>Vitaceae</taxon>
        <taxon>Viteae</taxon>
        <taxon>Vitis</taxon>
    </lineage>
</organism>
<feature type="compositionally biased region" description="Basic and acidic residues" evidence="1">
    <location>
        <begin position="409"/>
        <end position="424"/>
    </location>
</feature>
<accession>A0AA39E5K8</accession>
<keyword evidence="2" id="KW-0472">Membrane</keyword>
<keyword evidence="2" id="KW-0812">Transmembrane</keyword>
<dbReference type="PANTHER" id="PTHR46741">
    <property type="entry name" value="OS09G0413600 PROTEIN"/>
    <property type="match status" value="1"/>
</dbReference>
<evidence type="ECO:0000256" key="2">
    <source>
        <dbReference type="SAM" id="Phobius"/>
    </source>
</evidence>
<protein>
    <submittedName>
        <fullName evidence="3">Uncharacterized protein</fullName>
    </submittedName>
</protein>
<dbReference type="AlphaFoldDB" id="A0AA39E5K8"/>
<feature type="transmembrane region" description="Helical" evidence="2">
    <location>
        <begin position="36"/>
        <end position="56"/>
    </location>
</feature>